<dbReference type="AlphaFoldDB" id="A0A7I8IM82"/>
<feature type="domain" description="Carbohydrate kinase PfkB" evidence="1">
    <location>
        <begin position="122"/>
        <end position="444"/>
    </location>
</feature>
<dbReference type="Gene3D" id="3.40.1190.20">
    <property type="match status" value="1"/>
</dbReference>
<protein>
    <recommendedName>
        <fullName evidence="1">Carbohydrate kinase PfkB domain-containing protein</fullName>
    </recommendedName>
</protein>
<keyword evidence="3" id="KW-1185">Reference proteome</keyword>
<evidence type="ECO:0000313" key="3">
    <source>
        <dbReference type="Proteomes" id="UP001189122"/>
    </source>
</evidence>
<name>A0A7I8IM82_SPIIN</name>
<reference evidence="2 3" key="1">
    <citation type="submission" date="2019-12" db="EMBL/GenBank/DDBJ databases">
        <authorList>
            <person name="Scholz U."/>
            <person name="Mascher M."/>
            <person name="Fiebig A."/>
        </authorList>
    </citation>
    <scope>NUCLEOTIDE SEQUENCE</scope>
</reference>
<dbReference type="Proteomes" id="UP001189122">
    <property type="component" value="Unassembled WGS sequence"/>
</dbReference>
<dbReference type="SUPFAM" id="SSF53613">
    <property type="entry name" value="Ribokinase-like"/>
    <property type="match status" value="1"/>
</dbReference>
<dbReference type="EMBL" id="CACRZD030000004">
    <property type="protein sequence ID" value="CAA6658945.1"/>
    <property type="molecule type" value="Genomic_DNA"/>
</dbReference>
<dbReference type="EMBL" id="LR743591">
    <property type="protein sequence ID" value="CAA2619219.1"/>
    <property type="molecule type" value="Genomic_DNA"/>
</dbReference>
<sequence>MSLVFLPLSCGRWTLPPCWSSLGRRRYLNAELETPPLSPSAEPLPSVPRGSRLLPSSAGSVEAFLGCRAAAGRLLPGGDNLLRPLARIRRGVTPWSQNCRWDGLVESVGEGEKGNGGHLKNTDVVTLGNLCVDIVLNVPSLPPPSREGRREYFDRLSASPPDKKFWEAGGNCNFSIAAARLGLQCSVLGYIGDEIYGRFLLDVLQEEGIGMVGMNEDSEAAREYSASYQTLLCWVLVDPFQRHGFCSRADFSIEPAFSWMKELSRPVLTAIRQSKILFCNGYVFDELYTKLIVSALDSAISAETTVFFDPGPRGRSLSTGTPEEKRALELFLEFSDVLLLTSDEAEALTGLPSPILAGQKLISQGTRTNWVIIKIGSKGSVLVTKSCVFCAPAFEVNVFDTVGCGDSFTAAIAFGYLQNMPEIEMLALANAVGAATATGCGAGRNVANRDKVLELLRLSNLNDDYQFWNHLLETVMDKEVVLLSKSSVNGSNANMSCVPIRSVASRLVLELEKKECAFSKDLAE</sequence>
<proteinExistence type="predicted"/>
<evidence type="ECO:0000313" key="2">
    <source>
        <dbReference type="EMBL" id="CAA2619219.1"/>
    </source>
</evidence>
<evidence type="ECO:0000259" key="1">
    <source>
        <dbReference type="Pfam" id="PF00294"/>
    </source>
</evidence>
<dbReference type="PANTHER" id="PTHR47826">
    <property type="entry name" value="OS03G0164700 PROTEIN"/>
    <property type="match status" value="1"/>
</dbReference>
<dbReference type="InterPro" id="IPR011611">
    <property type="entry name" value="PfkB_dom"/>
</dbReference>
<dbReference type="Pfam" id="PF00294">
    <property type="entry name" value="PfkB"/>
    <property type="match status" value="1"/>
</dbReference>
<accession>A0A7I8IM82</accession>
<organism evidence="2">
    <name type="scientific">Spirodela intermedia</name>
    <name type="common">Intermediate duckweed</name>
    <dbReference type="NCBI Taxonomy" id="51605"/>
    <lineage>
        <taxon>Eukaryota</taxon>
        <taxon>Viridiplantae</taxon>
        <taxon>Streptophyta</taxon>
        <taxon>Embryophyta</taxon>
        <taxon>Tracheophyta</taxon>
        <taxon>Spermatophyta</taxon>
        <taxon>Magnoliopsida</taxon>
        <taxon>Liliopsida</taxon>
        <taxon>Araceae</taxon>
        <taxon>Lemnoideae</taxon>
        <taxon>Spirodela</taxon>
    </lineage>
</organism>
<dbReference type="InterPro" id="IPR029056">
    <property type="entry name" value="Ribokinase-like"/>
</dbReference>
<dbReference type="PANTHER" id="PTHR47826:SF1">
    <property type="entry name" value="OS03G0164700 PROTEIN"/>
    <property type="match status" value="1"/>
</dbReference>
<gene>
    <name evidence="2" type="ORF">SI7747_04005386</name>
</gene>